<dbReference type="InterPro" id="IPR029058">
    <property type="entry name" value="AB_hydrolase_fold"/>
</dbReference>
<keyword evidence="5" id="KW-1185">Reference proteome</keyword>
<dbReference type="InterPro" id="IPR029021">
    <property type="entry name" value="Prot-tyrosine_phosphatase-like"/>
</dbReference>
<comment type="similarity">
    <text evidence="1">Belongs to the type-B carboxylesterase/lipase family.</text>
</comment>
<accession>A0ABQ6L9P7</accession>
<dbReference type="PROSITE" id="PS00383">
    <property type="entry name" value="TYR_PHOSPHATASE_1"/>
    <property type="match status" value="1"/>
</dbReference>
<dbReference type="PANTHER" id="PTHR11559">
    <property type="entry name" value="CARBOXYLESTERASE"/>
    <property type="match status" value="1"/>
</dbReference>
<reference evidence="4" key="1">
    <citation type="submission" date="2023-04" db="EMBL/GenBank/DDBJ databases">
        <title>Aspergillus oryzae var. brunneus NBRC 4377.</title>
        <authorList>
            <person name="Ichikawa N."/>
            <person name="Sato H."/>
            <person name="Tonouchi N."/>
        </authorList>
    </citation>
    <scope>NUCLEOTIDE SEQUENCE</scope>
    <source>
        <strain evidence="4">NBRC 4377</strain>
    </source>
</reference>
<dbReference type="InterPro" id="IPR019819">
    <property type="entry name" value="Carboxylesterase_B_CS"/>
</dbReference>
<protein>
    <submittedName>
        <fullName evidence="4">Unnamed protein product</fullName>
    </submittedName>
</protein>
<dbReference type="InterPro" id="IPR019826">
    <property type="entry name" value="Carboxylesterase_B_AS"/>
</dbReference>
<dbReference type="Pfam" id="PF00135">
    <property type="entry name" value="COesterase"/>
    <property type="match status" value="1"/>
</dbReference>
<dbReference type="InterPro" id="IPR000387">
    <property type="entry name" value="Tyr_Pase_dom"/>
</dbReference>
<dbReference type="SUPFAM" id="SSF53474">
    <property type="entry name" value="alpha/beta-Hydrolases"/>
    <property type="match status" value="1"/>
</dbReference>
<sequence length="737" mass="81269">MPQFLTSYFTNATFSASLDVSSYPVPLIQDPRISEDCLFLDVVVPQKVFDRAQGETPVPKESLAPVIVYFYGGGYVLGDKGGVDPSGLIQRSQQQGKDGVIYVALNYRLGAFGWLAGHTVSRKGTPNAALHDQRLGLTWVAQNIHLFGGDADRVTVMGVSAGSGSILHQLTAYKGLQGPSLFQQAILQSPSWEPNYDTDKQERTFRQYLKLLNVSTIEEARQLPSEKLIAANTHQVSSSPYGTFTYGPVVDGVFVAGLPGKLLLRGEFDHSVRILNGHTLNEALMYTPPSSFQERGLLALMDEHFFDLSEDMKETIVNVLYPPILDGKYGYLGWVERVSSALSDICFQCNSYHLNHAYSNSTYTYVFSIPPAMHWMDHPYSFYIKGGKPLVENPLFQVTNETVAFILQDYVTSFVQTGKPTSSLAPALEICGPESRVVKETLKQQRAMESNKIPNYNPQEHLTTDIRTEIPAETVTTITSQAPFVTIPGLFNIRDLSSGNLRPGYAYRSGVLANISDEGKTSLRNLGISTIFDLRRPDERTKSPSPVIEGVETVWEPYIREPGPINPLDFKEEDQGVSGFLSMFMCIMEISTPIFRKVFLHIRDCPQRPFLFHCSAGKDRTGVLAALILLLADTPSDAIVHDFALSRVGIEPARKMLMAAFPTLSGAVTPENAGWLELMSARAPAMVAFLETVEQSFGGVMGYLTGVLGFSDEDVEIMRANLKGNLELTNVLLPVGV</sequence>
<dbReference type="EMBL" id="BSYB01000097">
    <property type="protein sequence ID" value="GMG54788.1"/>
    <property type="molecule type" value="Genomic_DNA"/>
</dbReference>
<dbReference type="Pfam" id="PF13350">
    <property type="entry name" value="Y_phosphatase3"/>
    <property type="match status" value="1"/>
</dbReference>
<dbReference type="SUPFAM" id="SSF52799">
    <property type="entry name" value="(Phosphotyrosine protein) phosphatases II"/>
    <property type="match status" value="1"/>
</dbReference>
<evidence type="ECO:0000259" key="3">
    <source>
        <dbReference type="PROSITE" id="PS50056"/>
    </source>
</evidence>
<dbReference type="InterPro" id="IPR050309">
    <property type="entry name" value="Type-B_Carboxylest/Lipase"/>
</dbReference>
<evidence type="ECO:0000313" key="5">
    <source>
        <dbReference type="Proteomes" id="UP001165189"/>
    </source>
</evidence>
<proteinExistence type="inferred from homology"/>
<dbReference type="InterPro" id="IPR026893">
    <property type="entry name" value="Tyr/Ser_Pase_IphP-type"/>
</dbReference>
<keyword evidence="2" id="KW-0378">Hydrolase</keyword>
<dbReference type="PROSITE" id="PS00122">
    <property type="entry name" value="CARBOXYLESTERASE_B_1"/>
    <property type="match status" value="1"/>
</dbReference>
<dbReference type="Gene3D" id="3.40.50.1820">
    <property type="entry name" value="alpha/beta hydrolase"/>
    <property type="match status" value="1"/>
</dbReference>
<feature type="domain" description="Tyrosine specific protein phosphatases" evidence="3">
    <location>
        <begin position="609"/>
        <end position="658"/>
    </location>
</feature>
<evidence type="ECO:0000256" key="2">
    <source>
        <dbReference type="ARBA" id="ARBA00022801"/>
    </source>
</evidence>
<evidence type="ECO:0000256" key="1">
    <source>
        <dbReference type="ARBA" id="ARBA00005964"/>
    </source>
</evidence>
<comment type="caution">
    <text evidence="4">The sequence shown here is derived from an EMBL/GenBank/DDBJ whole genome shotgun (WGS) entry which is preliminary data.</text>
</comment>
<name>A0ABQ6L9P7_ASPOZ</name>
<dbReference type="PROSITE" id="PS50056">
    <property type="entry name" value="TYR_PHOSPHATASE_2"/>
    <property type="match status" value="1"/>
</dbReference>
<dbReference type="InterPro" id="IPR016130">
    <property type="entry name" value="Tyr_Pase_AS"/>
</dbReference>
<dbReference type="InterPro" id="IPR002018">
    <property type="entry name" value="CarbesteraseB"/>
</dbReference>
<evidence type="ECO:0000313" key="4">
    <source>
        <dbReference type="EMBL" id="GMG54788.1"/>
    </source>
</evidence>
<dbReference type="PROSITE" id="PS00941">
    <property type="entry name" value="CARBOXYLESTERASE_B_2"/>
    <property type="match status" value="1"/>
</dbReference>
<gene>
    <name evidence="4" type="ORF">Aory05_001301600</name>
</gene>
<organism evidence="4 5">
    <name type="scientific">Aspergillus oryzae var. brunneus</name>
    <dbReference type="NCBI Taxonomy" id="332754"/>
    <lineage>
        <taxon>Eukaryota</taxon>
        <taxon>Fungi</taxon>
        <taxon>Dikarya</taxon>
        <taxon>Ascomycota</taxon>
        <taxon>Pezizomycotina</taxon>
        <taxon>Eurotiomycetes</taxon>
        <taxon>Eurotiomycetidae</taxon>
        <taxon>Eurotiales</taxon>
        <taxon>Aspergillaceae</taxon>
        <taxon>Aspergillus</taxon>
        <taxon>Aspergillus subgen. Circumdati</taxon>
    </lineage>
</organism>
<dbReference type="Proteomes" id="UP001165189">
    <property type="component" value="Unassembled WGS sequence"/>
</dbReference>
<dbReference type="Gene3D" id="3.90.190.10">
    <property type="entry name" value="Protein tyrosine phosphatase superfamily"/>
    <property type="match status" value="1"/>
</dbReference>